<dbReference type="InterPro" id="IPR056593">
    <property type="entry name" value="ANK_LRRK2"/>
</dbReference>
<keyword evidence="3" id="KW-0723">Serine/threonine-protein kinase</keyword>
<sequence>MGDDGKLEEKVIKLTVRLKSLQEGKQLDTLVQIMDDLNDLPLSLCTAAELFEDKDVHLPLMVVLTSYMDSRRVQQVGLLLLCRLIEICPSTLDKLIGPVIEAGEWEVLAVHRQILKVLSVHHEHSQLMALGLQVLAYILASGEMQVNFIFCYFLVFLIFCPSQHPPSVPEEHLVEFIEKEDHIIVLKAARLFRDQENVLLQALRVLYPLAGPASNVEILMSGNERCYGVISQAMESFQHNQALQEIGCCLFQKFTSGSYYSILVLNCVHRVIVRACMMYPENTTLQASGLSCLAALSEYSGLINAPTEMEGGKGEAEEREEPSWFGICCSALELHTSSAQVQVSPSGTIPSATSVSLAFEGIFLICRTPIHRQIMAAILLHSSSLDVFQAATSALESLIDHDIRALLLSSGIHINVVEMMKKHSSSPEVAESACKLLHQLFQGRTAGLDELIMAMCEILKAMKVHNLLPNIQLEAMRASLTFLNPDRSLKEHGISLRDPDAVDISLKVLKNQCLVEGAHAVYLEALNRFIGLLDVQLYGLRVLSALVDSSGAMDLMCQQGAIDTVLHTLQMYREEREIHYWGLNLLHELIAKKKLSSMMMPVLASVVVDSVRRHQGDAEVHLKGFQVALKLLDVFPAAASKMETEDFDRVIFHHLSRRPSEQRADPVSRLSCLCLSKMAANSDITYIMLEKACVDGDITMVDCLIRLGADVNKKTRTESLIYQVCERGEHLQLLELLLNCGVHEQHLRSALGAGIRRWAGPVITLLLAKLGLDLNNSALCLGGFRLGRIEAAWLSPLFERRAPSLGRRTSKGMSLARVILSYQRRKAKVSSSRVVNEVCSSGYLSDESEDLSLFSAMDGCVNANSDMESDGKCAPQSPDCLLRGSAQSVLTGSAPFSTGSDGTSNIKSNCSPVFGGMDCTSPLGGDREHIRLLDLSGNELDSLSCLMGDSVTLQHLEHVVRLELSQNNLVEFPELLCQSLRNLTRLDLHGNHLKSFPAGLLGLPSLSVLNVSRNCVGPQLCLPPAVRCPSMRHFNLSFNHIAVFPDLLGQSLEMLEDLLLEGNRLTVLSGPLLLPEMRLLDISRNSIERICQDALTSCLKLETLNASMNKLSCFSSLPSKLTTLKLADNNFTCVPEVILHLRSLDMRNSSISVLPGPVAWTSVNLSELIFSHNRIALLDISEPVYKWARLEKLHLAGNMLTEIPSEIGLLENLTSLDVSRNEGLRSFPDEMGKLSRLWDLPLDGLRLNMNLKHIGNKTKDIVRFLQQRLKKAAPYFRMKLIMVGNSRSGKTTLVQQLMKLRRSQWFADQLSEAIDVKDWSIRVRDKRNIVLNVWDFSGGEKFSSSQCHFMSQRAMYIVVFNLSKGPAEVEALKPWLFNIKAIAPLSPVILVGTHADVCEDHQLQACLAKIKGELLLHQGFPAIRDYHMVNACEDSDPMSRLRKAVIREATGFKIQGQPVIGQLIPDSYLELERRLLQERARTAHDFPVLRHQHLLDIVQENQLQLDESELAHAVHFLSEAGVLLHFVDPALQLADLYFIKPQWLCSIVSQTSPLKCACRSEQPKGIVRHSVAEKFLLESRCFPKRYLAQYLKLLEKFQIALPFGEDQLLIPSSLPHRRPMIELPHCENSEVVVRLYEMPYFPMDFWSRHINRLLEVSSSLLNAKEKALRPNLVCWRTGIHLNWSPEAYCLVESTSWENAPQSFVKITVPCCRKGHILLGQVVDHIDSLLEEWFPGLLTTDIHGSGEMLLKKWVLYSFEDGQEWSKMLLEDLLTQIKEGYLLTNPSDPRSTVPISQIAPDLILRDLPASMMLNTEELEIDLSNEYLLGDGGFGSVYRAVYKNEEVAVKIFNKHASAMHILRQLRQELAVLGRLHHPSLVSLLAAGTSPPLLVMELAPCGSLDSLFQHENGNLNRKLQHRIALQVADGLRFLHASMIIYRDLKPHNILLFNLKTDSEIIAKITDYGIAQYCCSMGVRTSEGTPGFRAPEVARGNVIYNQQADVFSFGLLMYDLLTCGERMFDGMKFPSEFDEVAVQGKLPDPVKHYGCSPWPLFEDLMKHCMKENPQERPSASEVFDKLNSGEMLCLMRRVDVCRVPNAECFAVARGGDAGLCVSVGGGSSSQRRGCITSVVLSSGKLTAQEIDSSPVLCLVTVRVPEESSDWLVAGTQAGSLIVINTADMSVLHASIKSHLLVGTADGVLYDNGQPLKTLHIGTINTPILSLGQSACPLDGTTIWAGCGTQVLGFNADYDILKTIETKLNCFNQWGSETNISRLAVDKHIYVSKVRTHTVEVWDRKSERMSNLIDCAQILSAGWAIASKPSRELDTGISWASVKALLIQHNTSLWIGTRGGHVILMDLLTCLPLQVIGHLCQSRLCKMGARFRSLFDLWFVSLSVYLDSEDDSTLLVWNSTQPQEVRDLKKHCDMRMEIADKMRTPRNT</sequence>
<dbReference type="SUPFAM" id="SSF48403">
    <property type="entry name" value="Ankyrin repeat"/>
    <property type="match status" value="1"/>
</dbReference>
<dbReference type="PANTHER" id="PTHR48005:SF13">
    <property type="entry name" value="SERINE_THREONINE-PROTEIN KINASE DDB_G0278509-RELATED"/>
    <property type="match status" value="1"/>
</dbReference>
<dbReference type="STRING" id="1676925.ENSPKIP00000033791"/>
<keyword evidence="4" id="KW-0433">Leucine-rich repeat</keyword>
<dbReference type="InterPro" id="IPR000719">
    <property type="entry name" value="Prot_kinase_dom"/>
</dbReference>
<dbReference type="InterPro" id="IPR003591">
    <property type="entry name" value="Leu-rich_rpt_typical-subtyp"/>
</dbReference>
<dbReference type="Pfam" id="PF23748">
    <property type="entry name" value="Beta-prop_LRRK2"/>
    <property type="match status" value="1"/>
</dbReference>
<dbReference type="SUPFAM" id="SSF52058">
    <property type="entry name" value="L domain-like"/>
    <property type="match status" value="1"/>
</dbReference>
<dbReference type="Gene3D" id="3.80.10.10">
    <property type="entry name" value="Ribonuclease Inhibitor"/>
    <property type="match status" value="2"/>
</dbReference>
<comment type="cofactor">
    <cofactor evidence="1">
        <name>Mg(2+)</name>
        <dbReference type="ChEBI" id="CHEBI:18420"/>
    </cofactor>
</comment>
<evidence type="ECO:0000313" key="17">
    <source>
        <dbReference type="Proteomes" id="UP000261540"/>
    </source>
</evidence>
<feature type="binding site" evidence="13">
    <location>
        <position position="1847"/>
    </location>
    <ligand>
        <name>ATP</name>
        <dbReference type="ChEBI" id="CHEBI:30616"/>
    </ligand>
</feature>
<dbReference type="GeneTree" id="ENSGT00940000158267"/>
<evidence type="ECO:0000256" key="7">
    <source>
        <dbReference type="ARBA" id="ARBA00022741"/>
    </source>
</evidence>
<dbReference type="FunFam" id="1.10.510.10:FF:001216">
    <property type="entry name" value="Leucine-rich repeat kinase 2"/>
    <property type="match status" value="1"/>
</dbReference>
<dbReference type="GO" id="GO:0005524">
    <property type="term" value="F:ATP binding"/>
    <property type="evidence" value="ECO:0007669"/>
    <property type="project" value="UniProtKB-UniRule"/>
</dbReference>
<evidence type="ECO:0000256" key="12">
    <source>
        <dbReference type="ARBA" id="ARBA00048679"/>
    </source>
</evidence>
<dbReference type="Pfam" id="PF23744">
    <property type="entry name" value="ARM_LRRK2"/>
    <property type="match status" value="2"/>
</dbReference>
<dbReference type="Pfam" id="PF25497">
    <property type="entry name" value="COR-B"/>
    <property type="match status" value="1"/>
</dbReference>
<dbReference type="InterPro" id="IPR056602">
    <property type="entry name" value="Beta-prop_LRRK2"/>
</dbReference>
<dbReference type="SUPFAM" id="SSF56112">
    <property type="entry name" value="Protein kinase-like (PK-like)"/>
    <property type="match status" value="1"/>
</dbReference>
<dbReference type="GO" id="GO:0004674">
    <property type="term" value="F:protein serine/threonine kinase activity"/>
    <property type="evidence" value="ECO:0007669"/>
    <property type="project" value="UniProtKB-KW"/>
</dbReference>
<dbReference type="SUPFAM" id="SSF52540">
    <property type="entry name" value="P-loop containing nucleoside triphosphate hydrolases"/>
    <property type="match status" value="1"/>
</dbReference>
<keyword evidence="10" id="KW-0342">GTP-binding</keyword>
<dbReference type="PROSITE" id="PS50011">
    <property type="entry name" value="PROTEIN_KINASE_DOM"/>
    <property type="match status" value="1"/>
</dbReference>
<evidence type="ECO:0000256" key="4">
    <source>
        <dbReference type="ARBA" id="ARBA00022614"/>
    </source>
</evidence>
<evidence type="ECO:0000259" key="15">
    <source>
        <dbReference type="PROSITE" id="PS51424"/>
    </source>
</evidence>
<evidence type="ECO:0000256" key="11">
    <source>
        <dbReference type="ARBA" id="ARBA00047899"/>
    </source>
</evidence>
<dbReference type="SMART" id="SM00220">
    <property type="entry name" value="S_TKc"/>
    <property type="match status" value="1"/>
</dbReference>
<feature type="domain" description="Protein kinase" evidence="14">
    <location>
        <begin position="1820"/>
        <end position="2083"/>
    </location>
</feature>
<feature type="domain" description="Roc" evidence="15">
    <location>
        <begin position="1271"/>
        <end position="1452"/>
    </location>
</feature>
<dbReference type="Gene3D" id="1.25.40.20">
    <property type="entry name" value="Ankyrin repeat-containing domain"/>
    <property type="match status" value="1"/>
</dbReference>
<comment type="catalytic activity">
    <reaction evidence="11">
        <text>L-threonyl-[protein] + ATP = O-phospho-L-threonyl-[protein] + ADP + H(+)</text>
        <dbReference type="Rhea" id="RHEA:46608"/>
        <dbReference type="Rhea" id="RHEA-COMP:11060"/>
        <dbReference type="Rhea" id="RHEA-COMP:11605"/>
        <dbReference type="ChEBI" id="CHEBI:15378"/>
        <dbReference type="ChEBI" id="CHEBI:30013"/>
        <dbReference type="ChEBI" id="CHEBI:30616"/>
        <dbReference type="ChEBI" id="CHEBI:61977"/>
        <dbReference type="ChEBI" id="CHEBI:456216"/>
        <dbReference type="EC" id="2.7.11.1"/>
    </reaction>
</comment>
<dbReference type="Pfam" id="PF23745">
    <property type="entry name" value="ANK_LRRK2"/>
    <property type="match status" value="1"/>
</dbReference>
<reference evidence="16" key="1">
    <citation type="submission" date="2025-08" db="UniProtKB">
        <authorList>
            <consortium name="Ensembl"/>
        </authorList>
    </citation>
    <scope>IDENTIFICATION</scope>
</reference>
<protein>
    <recommendedName>
        <fullName evidence="2">non-specific serine/threonine protein kinase</fullName>
        <ecNumber evidence="2">2.7.11.1</ecNumber>
    </recommendedName>
</protein>
<dbReference type="InterPro" id="IPR001611">
    <property type="entry name" value="Leu-rich_rpt"/>
</dbReference>
<dbReference type="GO" id="GO:0009966">
    <property type="term" value="P:regulation of signal transduction"/>
    <property type="evidence" value="ECO:0007669"/>
    <property type="project" value="UniProtKB-ARBA"/>
</dbReference>
<dbReference type="InterPro" id="IPR020859">
    <property type="entry name" value="ROC"/>
</dbReference>
<dbReference type="GO" id="GO:0005737">
    <property type="term" value="C:cytoplasm"/>
    <property type="evidence" value="ECO:0007669"/>
    <property type="project" value="UniProtKB-ARBA"/>
</dbReference>
<dbReference type="InterPro" id="IPR056597">
    <property type="entry name" value="ARM_LRRK2"/>
</dbReference>
<keyword evidence="5" id="KW-0808">Transferase</keyword>
<dbReference type="InterPro" id="IPR051420">
    <property type="entry name" value="Ser_Thr_Kinases_DiverseReg"/>
</dbReference>
<dbReference type="InterPro" id="IPR036770">
    <property type="entry name" value="Ankyrin_rpt-contain_sf"/>
</dbReference>
<dbReference type="Pfam" id="PF08477">
    <property type="entry name" value="Roc"/>
    <property type="match status" value="1"/>
</dbReference>
<keyword evidence="8" id="KW-0418">Kinase</keyword>
<keyword evidence="9 13" id="KW-0067">ATP-binding</keyword>
<dbReference type="SMART" id="SM00369">
    <property type="entry name" value="LRR_TYP"/>
    <property type="match status" value="8"/>
</dbReference>
<comment type="catalytic activity">
    <reaction evidence="12">
        <text>L-seryl-[protein] + ATP = O-phospho-L-seryl-[protein] + ADP + H(+)</text>
        <dbReference type="Rhea" id="RHEA:17989"/>
        <dbReference type="Rhea" id="RHEA-COMP:9863"/>
        <dbReference type="Rhea" id="RHEA-COMP:11604"/>
        <dbReference type="ChEBI" id="CHEBI:15378"/>
        <dbReference type="ChEBI" id="CHEBI:29999"/>
        <dbReference type="ChEBI" id="CHEBI:30616"/>
        <dbReference type="ChEBI" id="CHEBI:83421"/>
        <dbReference type="ChEBI" id="CHEBI:456216"/>
        <dbReference type="EC" id="2.7.11.1"/>
    </reaction>
</comment>
<reference evidence="16" key="2">
    <citation type="submission" date="2025-09" db="UniProtKB">
        <authorList>
            <consortium name="Ensembl"/>
        </authorList>
    </citation>
    <scope>IDENTIFICATION</scope>
</reference>
<dbReference type="Pfam" id="PF16095">
    <property type="entry name" value="COR-A"/>
    <property type="match status" value="1"/>
</dbReference>
<dbReference type="InterPro" id="IPR011009">
    <property type="entry name" value="Kinase-like_dom_sf"/>
</dbReference>
<dbReference type="FunFam" id="3.40.50.300:FF:000656">
    <property type="entry name" value="Leucine-rich repeat serine/threonine-protein kinase 2"/>
    <property type="match status" value="1"/>
</dbReference>
<accession>A0A3B3SUJ2</accession>
<dbReference type="Gene3D" id="1.25.10.10">
    <property type="entry name" value="Leucine-rich Repeat Variant"/>
    <property type="match status" value="1"/>
</dbReference>
<evidence type="ECO:0000259" key="14">
    <source>
        <dbReference type="PROSITE" id="PS50011"/>
    </source>
</evidence>
<dbReference type="SUPFAM" id="SSF48371">
    <property type="entry name" value="ARM repeat"/>
    <property type="match status" value="1"/>
</dbReference>
<proteinExistence type="predicted"/>
<evidence type="ECO:0000256" key="2">
    <source>
        <dbReference type="ARBA" id="ARBA00012513"/>
    </source>
</evidence>
<dbReference type="Gene3D" id="3.30.70.1390">
    <property type="entry name" value="ROC domain from the Parkinson's disease-associated leucine-rich repeat kinase 2"/>
    <property type="match status" value="1"/>
</dbReference>
<dbReference type="PRINTS" id="PR00449">
    <property type="entry name" value="RASTRNSFRMNG"/>
</dbReference>
<dbReference type="InterPro" id="IPR008271">
    <property type="entry name" value="Ser/Thr_kinase_AS"/>
</dbReference>
<dbReference type="Gene3D" id="1.10.510.10">
    <property type="entry name" value="Transferase(Phosphotransferase) domain 1"/>
    <property type="match status" value="1"/>
</dbReference>
<evidence type="ECO:0000256" key="8">
    <source>
        <dbReference type="ARBA" id="ARBA00022777"/>
    </source>
</evidence>
<dbReference type="PROSITE" id="PS51450">
    <property type="entry name" value="LRR"/>
    <property type="match status" value="2"/>
</dbReference>
<dbReference type="Pfam" id="PF00069">
    <property type="entry name" value="Pkinase"/>
    <property type="match status" value="1"/>
</dbReference>
<dbReference type="InterPro" id="IPR032171">
    <property type="entry name" value="COR-A"/>
</dbReference>
<dbReference type="InterPro" id="IPR027417">
    <property type="entry name" value="P-loop_NTPase"/>
</dbReference>
<dbReference type="PROSITE" id="PS51424">
    <property type="entry name" value="ROC"/>
    <property type="match status" value="1"/>
</dbReference>
<dbReference type="SUPFAM" id="SSF50998">
    <property type="entry name" value="Quinoprotein alcohol dehydrogenase-like"/>
    <property type="match status" value="1"/>
</dbReference>
<evidence type="ECO:0000313" key="16">
    <source>
        <dbReference type="Ensembl" id="ENSPKIP00000033791.1"/>
    </source>
</evidence>
<dbReference type="Gene3D" id="3.40.50.300">
    <property type="entry name" value="P-loop containing nucleotide triphosphate hydrolases"/>
    <property type="match status" value="1"/>
</dbReference>
<evidence type="ECO:0000256" key="9">
    <source>
        <dbReference type="ARBA" id="ARBA00022840"/>
    </source>
</evidence>
<name>A0A3B3SUJ2_9TELE</name>
<dbReference type="InterPro" id="IPR017441">
    <property type="entry name" value="Protein_kinase_ATP_BS"/>
</dbReference>
<dbReference type="InterPro" id="IPR057263">
    <property type="entry name" value="COR-B"/>
</dbReference>
<keyword evidence="17" id="KW-1185">Reference proteome</keyword>
<evidence type="ECO:0000256" key="3">
    <source>
        <dbReference type="ARBA" id="ARBA00022527"/>
    </source>
</evidence>
<dbReference type="Ensembl" id="ENSPKIT00000014685.1">
    <property type="protein sequence ID" value="ENSPKIP00000033791.1"/>
    <property type="gene ID" value="ENSPKIG00000013223.1"/>
</dbReference>
<dbReference type="PROSITE" id="PS00108">
    <property type="entry name" value="PROTEIN_KINASE_ST"/>
    <property type="match status" value="1"/>
</dbReference>
<evidence type="ECO:0000256" key="10">
    <source>
        <dbReference type="ARBA" id="ARBA00023134"/>
    </source>
</evidence>
<evidence type="ECO:0000256" key="6">
    <source>
        <dbReference type="ARBA" id="ARBA00022737"/>
    </source>
</evidence>
<evidence type="ECO:0000256" key="1">
    <source>
        <dbReference type="ARBA" id="ARBA00001946"/>
    </source>
</evidence>
<dbReference type="InterPro" id="IPR032675">
    <property type="entry name" value="LRR_dom_sf"/>
</dbReference>
<keyword evidence="7 13" id="KW-0547">Nucleotide-binding</keyword>
<dbReference type="GO" id="GO:0005525">
    <property type="term" value="F:GTP binding"/>
    <property type="evidence" value="ECO:0007669"/>
    <property type="project" value="UniProtKB-KW"/>
</dbReference>
<dbReference type="FunFam" id="3.80.10.10:FF:000110">
    <property type="entry name" value="Leucine-rich repeat serine/threonine-protein kinase 2"/>
    <property type="match status" value="1"/>
</dbReference>
<dbReference type="InterPro" id="IPR016024">
    <property type="entry name" value="ARM-type_fold"/>
</dbReference>
<dbReference type="InterPro" id="IPR011989">
    <property type="entry name" value="ARM-like"/>
</dbReference>
<dbReference type="InterPro" id="IPR011047">
    <property type="entry name" value="Quinoprotein_ADH-like_sf"/>
</dbReference>
<dbReference type="EC" id="2.7.11.1" evidence="2"/>
<evidence type="ECO:0000256" key="5">
    <source>
        <dbReference type="ARBA" id="ARBA00022679"/>
    </source>
</evidence>
<evidence type="ECO:0000256" key="13">
    <source>
        <dbReference type="PROSITE-ProRule" id="PRU10141"/>
    </source>
</evidence>
<dbReference type="SMART" id="SM00364">
    <property type="entry name" value="LRR_BAC"/>
    <property type="match status" value="8"/>
</dbReference>
<organism evidence="16 17">
    <name type="scientific">Paramormyrops kingsleyae</name>
    <dbReference type="NCBI Taxonomy" id="1676925"/>
    <lineage>
        <taxon>Eukaryota</taxon>
        <taxon>Metazoa</taxon>
        <taxon>Chordata</taxon>
        <taxon>Craniata</taxon>
        <taxon>Vertebrata</taxon>
        <taxon>Euteleostomi</taxon>
        <taxon>Actinopterygii</taxon>
        <taxon>Neopterygii</taxon>
        <taxon>Teleostei</taxon>
        <taxon>Osteoglossocephala</taxon>
        <taxon>Osteoglossomorpha</taxon>
        <taxon>Osteoglossiformes</taxon>
        <taxon>Mormyridae</taxon>
        <taxon>Paramormyrops</taxon>
    </lineage>
</organism>
<dbReference type="Gene3D" id="3.30.200.20">
    <property type="entry name" value="Phosphorylase Kinase, domain 1"/>
    <property type="match status" value="1"/>
</dbReference>
<dbReference type="PANTHER" id="PTHR48005">
    <property type="entry name" value="LEUCINE RICH REPEAT KINASE 2"/>
    <property type="match status" value="1"/>
</dbReference>
<dbReference type="GO" id="GO:0007154">
    <property type="term" value="P:cell communication"/>
    <property type="evidence" value="ECO:0007669"/>
    <property type="project" value="UniProtKB-ARBA"/>
</dbReference>
<dbReference type="Pfam" id="PF13855">
    <property type="entry name" value="LRR_8"/>
    <property type="match status" value="1"/>
</dbReference>
<dbReference type="Proteomes" id="UP000261540">
    <property type="component" value="Unplaced"/>
</dbReference>
<keyword evidence="6" id="KW-0677">Repeat</keyword>
<dbReference type="PROSITE" id="PS00107">
    <property type="entry name" value="PROTEIN_KINASE_ATP"/>
    <property type="match status" value="1"/>
</dbReference>